<protein>
    <submittedName>
        <fullName evidence="1">Uncharacterized protein</fullName>
    </submittedName>
</protein>
<reference evidence="1 2" key="1">
    <citation type="submission" date="2018-06" db="EMBL/GenBank/DDBJ databases">
        <title>Paenibacillus montanisoli sp. nov., isolated from mountain area soil.</title>
        <authorList>
            <person name="Wu M."/>
        </authorList>
    </citation>
    <scope>NUCLEOTIDE SEQUENCE [LARGE SCALE GENOMIC DNA]</scope>
    <source>
        <strain evidence="1 2">RA17</strain>
    </source>
</reference>
<accession>A0A328U3G3</accession>
<comment type="caution">
    <text evidence="1">The sequence shown here is derived from an EMBL/GenBank/DDBJ whole genome shotgun (WGS) entry which is preliminary data.</text>
</comment>
<dbReference type="RefSeq" id="WP_112880295.1">
    <property type="nucleotide sequence ID" value="NZ_QLUW01000001.1"/>
</dbReference>
<name>A0A328U3G3_9BACL</name>
<gene>
    <name evidence="1" type="ORF">DL346_01425</name>
</gene>
<dbReference type="Proteomes" id="UP000249260">
    <property type="component" value="Unassembled WGS sequence"/>
</dbReference>
<sequence>MNQYKLSDIATQIAVHSFLKEEWHDEIAQAKEYVYKTVDIIGTNNSALRNPLNLDEDVFYFRDREYPLTGQEMISGDYLLFKYIGHNGDMFINECISIDELEDEITGGGGITNTFTTFQIPIVMGKVRHYTITFINGIDGQEYNFVKGIHDALPEWDYENEQPGEVFFEISKVKIHWLNS</sequence>
<organism evidence="1 2">
    <name type="scientific">Paenibacillus montanisoli</name>
    <dbReference type="NCBI Taxonomy" id="2081970"/>
    <lineage>
        <taxon>Bacteria</taxon>
        <taxon>Bacillati</taxon>
        <taxon>Bacillota</taxon>
        <taxon>Bacilli</taxon>
        <taxon>Bacillales</taxon>
        <taxon>Paenibacillaceae</taxon>
        <taxon>Paenibacillus</taxon>
    </lineage>
</organism>
<keyword evidence="2" id="KW-1185">Reference proteome</keyword>
<dbReference type="EMBL" id="QLUW01000001">
    <property type="protein sequence ID" value="RAP77189.1"/>
    <property type="molecule type" value="Genomic_DNA"/>
</dbReference>
<evidence type="ECO:0000313" key="2">
    <source>
        <dbReference type="Proteomes" id="UP000249260"/>
    </source>
</evidence>
<evidence type="ECO:0000313" key="1">
    <source>
        <dbReference type="EMBL" id="RAP77189.1"/>
    </source>
</evidence>
<dbReference type="OrthoDB" id="2605094at2"/>
<proteinExistence type="predicted"/>
<dbReference type="AlphaFoldDB" id="A0A328U3G3"/>